<keyword evidence="3 5" id="KW-1133">Transmembrane helix</keyword>
<sequence>MNFSWCVIYLLVISFLFYRTTCQESVEYRLVKRLFKDYNKDVRPKKDPTKAIYVDIAFYLGKIDQLNEKEQYLMSYGWLGLSWFDEFLKWNKTEEKVDYIIVPYDKVWLPELCLKNSITESNDLTVKLKYKIKVQHNGNVVYVPGANFLTSCKVQLTYFPFDVQVCHLEFVKWMTFNDQMEYRNSTTDVNLQLFVQNHEWTILETKSGVKPVIVANKGGLDLFYATIVLKRKPLYYTMTLTFPLCLTTILTFYMFLLPCESGEKVSLGISVLLSYSVLLLLISDILPRNSETAPLLMIIVLMNMTFTAFCLLITVIIINIHHHSPEKPMPSWLKTFLFDYVANLVFCKICVCRKKIDCKCDDKMGLEKKNAFNENINEFYTTVNLSNEVKEFIRKKIADDTEQDSLDKSRKEWNKAARILDRFWAILMSVVLVIYLSIILNHLATAGNNYTTEDNLS</sequence>
<evidence type="ECO:0000256" key="4">
    <source>
        <dbReference type="ARBA" id="ARBA00023136"/>
    </source>
</evidence>
<dbReference type="InterPro" id="IPR036734">
    <property type="entry name" value="Neur_chan_lig-bd_sf"/>
</dbReference>
<keyword evidence="9" id="KW-1185">Reference proteome</keyword>
<comment type="similarity">
    <text evidence="5">Belongs to the ligand-gated ion channel (TC 1.A.9) family.</text>
</comment>
<dbReference type="InterPro" id="IPR036719">
    <property type="entry name" value="Neuro-gated_channel_TM_sf"/>
</dbReference>
<keyword evidence="5" id="KW-0813">Transport</keyword>
<feature type="chain" id="PRO_5029932427" evidence="5">
    <location>
        <begin position="23"/>
        <end position="457"/>
    </location>
</feature>
<dbReference type="InterPro" id="IPR006029">
    <property type="entry name" value="Neurotrans-gated_channel_TM"/>
</dbReference>
<dbReference type="Gene3D" id="2.70.170.10">
    <property type="entry name" value="Neurotransmitter-gated ion-channel ligand-binding domain"/>
    <property type="match status" value="1"/>
</dbReference>
<evidence type="ECO:0000313" key="8">
    <source>
        <dbReference type="EMBL" id="CAD5111646.1"/>
    </source>
</evidence>
<gene>
    <name evidence="8" type="ORF">DGYR_LOCUS909</name>
</gene>
<dbReference type="SUPFAM" id="SSF63712">
    <property type="entry name" value="Nicotinic receptor ligand binding domain-like"/>
    <property type="match status" value="1"/>
</dbReference>
<feature type="transmembrane region" description="Helical" evidence="5">
    <location>
        <begin position="234"/>
        <end position="256"/>
    </location>
</feature>
<feature type="transmembrane region" description="Helical" evidence="5">
    <location>
        <begin position="423"/>
        <end position="444"/>
    </location>
</feature>
<dbReference type="PANTHER" id="PTHR18945">
    <property type="entry name" value="NEUROTRANSMITTER GATED ION CHANNEL"/>
    <property type="match status" value="1"/>
</dbReference>
<dbReference type="InterPro" id="IPR006202">
    <property type="entry name" value="Neur_chan_lig-bd"/>
</dbReference>
<dbReference type="Pfam" id="PF02932">
    <property type="entry name" value="Neur_chan_memb"/>
    <property type="match status" value="1"/>
</dbReference>
<dbReference type="OrthoDB" id="6108060at2759"/>
<dbReference type="Gene3D" id="1.20.58.390">
    <property type="entry name" value="Neurotransmitter-gated ion-channel transmembrane domain"/>
    <property type="match status" value="1"/>
</dbReference>
<organism evidence="8 9">
    <name type="scientific">Dimorphilus gyrociliatus</name>
    <dbReference type="NCBI Taxonomy" id="2664684"/>
    <lineage>
        <taxon>Eukaryota</taxon>
        <taxon>Metazoa</taxon>
        <taxon>Spiralia</taxon>
        <taxon>Lophotrochozoa</taxon>
        <taxon>Annelida</taxon>
        <taxon>Polychaeta</taxon>
        <taxon>Polychaeta incertae sedis</taxon>
        <taxon>Dinophilidae</taxon>
        <taxon>Dimorphilus</taxon>
    </lineage>
</organism>
<dbReference type="Proteomes" id="UP000549394">
    <property type="component" value="Unassembled WGS sequence"/>
</dbReference>
<evidence type="ECO:0000259" key="7">
    <source>
        <dbReference type="Pfam" id="PF02932"/>
    </source>
</evidence>
<feature type="transmembrane region" description="Helical" evidence="5">
    <location>
        <begin position="295"/>
        <end position="320"/>
    </location>
</feature>
<dbReference type="PRINTS" id="PR00252">
    <property type="entry name" value="NRIONCHANNEL"/>
</dbReference>
<dbReference type="CDD" id="cd19051">
    <property type="entry name" value="LGIC_TM_cation"/>
    <property type="match status" value="1"/>
</dbReference>
<feature type="signal peptide" evidence="5">
    <location>
        <begin position="1"/>
        <end position="22"/>
    </location>
</feature>
<dbReference type="PROSITE" id="PS00236">
    <property type="entry name" value="NEUROTR_ION_CHANNEL"/>
    <property type="match status" value="1"/>
</dbReference>
<dbReference type="CDD" id="cd18989">
    <property type="entry name" value="LGIC_ECD_cation"/>
    <property type="match status" value="1"/>
</dbReference>
<protein>
    <submittedName>
        <fullName evidence="8">DgyrCDS934</fullName>
    </submittedName>
</protein>
<name>A0A7I8V8W1_9ANNE</name>
<evidence type="ECO:0000313" key="9">
    <source>
        <dbReference type="Proteomes" id="UP000549394"/>
    </source>
</evidence>
<reference evidence="8 9" key="1">
    <citation type="submission" date="2020-08" db="EMBL/GenBank/DDBJ databases">
        <authorList>
            <person name="Hejnol A."/>
        </authorList>
    </citation>
    <scope>NUCLEOTIDE SEQUENCE [LARGE SCALE GENOMIC DNA]</scope>
</reference>
<comment type="subcellular location">
    <subcellularLocation>
        <location evidence="1">Membrane</location>
        <topology evidence="1">Multi-pass membrane protein</topology>
    </subcellularLocation>
</comment>
<proteinExistence type="inferred from homology"/>
<evidence type="ECO:0000259" key="6">
    <source>
        <dbReference type="Pfam" id="PF02931"/>
    </source>
</evidence>
<keyword evidence="2 5" id="KW-0812">Transmembrane</keyword>
<evidence type="ECO:0000256" key="3">
    <source>
        <dbReference type="ARBA" id="ARBA00022989"/>
    </source>
</evidence>
<dbReference type="InterPro" id="IPR006201">
    <property type="entry name" value="Neur_channel"/>
</dbReference>
<dbReference type="EMBL" id="CAJFCJ010000002">
    <property type="protein sequence ID" value="CAD5111646.1"/>
    <property type="molecule type" value="Genomic_DNA"/>
</dbReference>
<keyword evidence="5" id="KW-0732">Signal</keyword>
<feature type="transmembrane region" description="Helical" evidence="5">
    <location>
        <begin position="265"/>
        <end position="283"/>
    </location>
</feature>
<dbReference type="Pfam" id="PF02931">
    <property type="entry name" value="Neur_chan_LBD"/>
    <property type="match status" value="1"/>
</dbReference>
<feature type="domain" description="Neurotransmitter-gated ion-channel ligand-binding" evidence="6">
    <location>
        <begin position="27"/>
        <end position="232"/>
    </location>
</feature>
<keyword evidence="5" id="KW-0406">Ion transport</keyword>
<evidence type="ECO:0000256" key="1">
    <source>
        <dbReference type="ARBA" id="ARBA00004141"/>
    </source>
</evidence>
<dbReference type="InterPro" id="IPR018000">
    <property type="entry name" value="Neurotransmitter_ion_chnl_CS"/>
</dbReference>
<dbReference type="SUPFAM" id="SSF90112">
    <property type="entry name" value="Neurotransmitter-gated ion-channel transmembrane pore"/>
    <property type="match status" value="1"/>
</dbReference>
<feature type="domain" description="Neurotransmitter-gated ion-channel transmembrane" evidence="7">
    <location>
        <begin position="242"/>
        <end position="346"/>
    </location>
</feature>
<comment type="caution">
    <text evidence="8">The sequence shown here is derived from an EMBL/GenBank/DDBJ whole genome shotgun (WGS) entry which is preliminary data.</text>
</comment>
<evidence type="ECO:0000256" key="5">
    <source>
        <dbReference type="RuleBase" id="RU000687"/>
    </source>
</evidence>
<evidence type="ECO:0000256" key="2">
    <source>
        <dbReference type="ARBA" id="ARBA00022692"/>
    </source>
</evidence>
<dbReference type="GO" id="GO:0005230">
    <property type="term" value="F:extracellular ligand-gated monoatomic ion channel activity"/>
    <property type="evidence" value="ECO:0007669"/>
    <property type="project" value="InterPro"/>
</dbReference>
<keyword evidence="5" id="KW-0407">Ion channel</keyword>
<accession>A0A7I8V8W1</accession>
<dbReference type="AlphaFoldDB" id="A0A7I8V8W1"/>
<keyword evidence="4 5" id="KW-0472">Membrane</keyword>
<dbReference type="GO" id="GO:0004888">
    <property type="term" value="F:transmembrane signaling receptor activity"/>
    <property type="evidence" value="ECO:0007669"/>
    <property type="project" value="InterPro"/>
</dbReference>
<dbReference type="GO" id="GO:0016020">
    <property type="term" value="C:membrane"/>
    <property type="evidence" value="ECO:0007669"/>
    <property type="project" value="UniProtKB-SubCell"/>
</dbReference>
<dbReference type="InterPro" id="IPR038050">
    <property type="entry name" value="Neuro_actylchol_rec"/>
</dbReference>
<dbReference type="FunFam" id="2.70.170.10:FF:000028">
    <property type="entry name" value="AcetylCholine Receptor"/>
    <property type="match status" value="1"/>
</dbReference>